<keyword evidence="11" id="KW-1015">Disulfide bond</keyword>
<evidence type="ECO:0000256" key="15">
    <source>
        <dbReference type="ARBA" id="ARBA00024167"/>
    </source>
</evidence>
<evidence type="ECO:0000256" key="5">
    <source>
        <dbReference type="ARBA" id="ARBA00022614"/>
    </source>
</evidence>
<dbReference type="EMBL" id="JAGKHQ010000015">
    <property type="protein sequence ID" value="KAG7496655.1"/>
    <property type="molecule type" value="Genomic_DNA"/>
</dbReference>
<keyword evidence="4" id="KW-1003">Cell membrane</keyword>
<comment type="similarity">
    <text evidence="2">Belongs to the LRRC8 family.</text>
</comment>
<keyword evidence="6 16" id="KW-0812">Transmembrane</keyword>
<evidence type="ECO:0000259" key="18">
    <source>
        <dbReference type="Pfam" id="PF23598"/>
    </source>
</evidence>
<keyword evidence="8 16" id="KW-1133">Transmembrane helix</keyword>
<comment type="subcellular location">
    <subcellularLocation>
        <location evidence="1">Cell membrane</location>
        <topology evidence="1">Multi-pass membrane protein</topology>
    </subcellularLocation>
</comment>
<evidence type="ECO:0000256" key="11">
    <source>
        <dbReference type="ARBA" id="ARBA00023157"/>
    </source>
</evidence>
<evidence type="ECO:0000256" key="1">
    <source>
        <dbReference type="ARBA" id="ARBA00004651"/>
    </source>
</evidence>
<accession>A0AAV6QUD9</accession>
<reference evidence="19 20" key="1">
    <citation type="journal article" date="2021" name="Sci. Rep.">
        <title>Chromosome anchoring in Senegalese sole (Solea senegalensis) reveals sex-associated markers and genome rearrangements in flatfish.</title>
        <authorList>
            <person name="Guerrero-Cozar I."/>
            <person name="Gomez-Garrido J."/>
            <person name="Berbel C."/>
            <person name="Martinez-Blanch J.F."/>
            <person name="Alioto T."/>
            <person name="Claros M.G."/>
            <person name="Gagnaire P.A."/>
            <person name="Manchado M."/>
        </authorList>
    </citation>
    <scope>NUCLEOTIDE SEQUENCE [LARGE SCALE GENOMIC DNA]</scope>
    <source>
        <strain evidence="19">Sse05_10M</strain>
    </source>
</reference>
<dbReference type="PROSITE" id="PS51450">
    <property type="entry name" value="LRR"/>
    <property type="match status" value="3"/>
</dbReference>
<dbReference type="Pfam" id="PF12534">
    <property type="entry name" value="Pannexin_like"/>
    <property type="match status" value="2"/>
</dbReference>
<feature type="transmembrane region" description="Helical" evidence="16">
    <location>
        <begin position="21"/>
        <end position="41"/>
    </location>
</feature>
<dbReference type="AlphaFoldDB" id="A0AAV6QUD9"/>
<sequence length="738" mass="85830">MLPAIDTKPEKHILKPWWDIFTDYISVFMMIIAVFSIYLQITRETVTCLPCNWVDNKQCKTVPFTNVTADLQTARGISRSRYISNFCYENNVHWFAKYFPYLMCVHTIIFMACSKFLFTILSTSSKLENFVSILLKCDDSPWTTKALSETVVGETDPTSKIIKSRIDTVLSKKDGEQAKALFEKVKKFRIKVEKGDIVYRVYICQTIIKIINVLLIITYPFYYINFIDFNIVCEVFIGGYSTFSCIYTSAKPYRMYVWVFITLGVFCTLICFYTLCWMWTRSLKTYSFESMREESRYSDIPDMVKDFALMLHLTEQYNPLYTERFAVFLSEVSEKKLKQVNLDNEWTLEKLSQHITKDTQEKLELHLFSLSGIPNAIFELKELEVLKLEHMHNLHIPPNISQLSNLTEMWLFHTSAKIDPPALAFLSENLKTLHVSFTDITECPRWICSLRTLIELHLTCTIGATFISATEMLKDLKMLKALYLRNSLTKLPYTVLDVSAHLQKLSINNSGTKLDLSFGKPIFTNLRELELVSCNLKHIPSIIFSLHNLQEIDLKDNNLTSIEAILTNKYPKWLVCLKVWYNNITHIPLQMRKLVRLQRLYLNNNNIENVPKELFDCQNLRFLDLSHNKLSSISANVGQLQKLQYFAVTANWIETLPPELFKCKKLHTLNVGNNRLQTLPSCIKELTMLTELELRENLLSSLPVELGECRLLKKSRLVVEDNLFDTLQTTVKEQFLAE</sequence>
<feature type="domain" description="Disease resistance R13L4/SHOC-2-like LRR" evidence="18">
    <location>
        <begin position="618"/>
        <end position="719"/>
    </location>
</feature>
<evidence type="ECO:0000256" key="13">
    <source>
        <dbReference type="ARBA" id="ARBA00024145"/>
    </source>
</evidence>
<comment type="catalytic activity">
    <reaction evidence="13">
        <text>iodide(out) = iodide(in)</text>
        <dbReference type="Rhea" id="RHEA:66324"/>
        <dbReference type="ChEBI" id="CHEBI:16382"/>
    </reaction>
</comment>
<dbReference type="PANTHER" id="PTHR48051:SF58">
    <property type="entry name" value="VOLUME-REGULATED ANION CHANNEL SUBUNIT LRRC8E"/>
    <property type="match status" value="1"/>
</dbReference>
<dbReference type="InterPro" id="IPR001611">
    <property type="entry name" value="Leu-rich_rpt"/>
</dbReference>
<dbReference type="Pfam" id="PF23598">
    <property type="entry name" value="LRR_14"/>
    <property type="match status" value="1"/>
</dbReference>
<feature type="domain" description="LRRC8 pannexin-like TM region" evidence="17">
    <location>
        <begin position="160"/>
        <end position="275"/>
    </location>
</feature>
<evidence type="ECO:0000313" key="20">
    <source>
        <dbReference type="Proteomes" id="UP000693946"/>
    </source>
</evidence>
<proteinExistence type="inferred from homology"/>
<dbReference type="InterPro" id="IPR050216">
    <property type="entry name" value="LRR_domain-containing"/>
</dbReference>
<keyword evidence="20" id="KW-1185">Reference proteome</keyword>
<keyword evidence="7" id="KW-0677">Repeat</keyword>
<dbReference type="GO" id="GO:0005737">
    <property type="term" value="C:cytoplasm"/>
    <property type="evidence" value="ECO:0007669"/>
    <property type="project" value="TreeGrafter"/>
</dbReference>
<dbReference type="GO" id="GO:0005886">
    <property type="term" value="C:plasma membrane"/>
    <property type="evidence" value="ECO:0007669"/>
    <property type="project" value="UniProtKB-SubCell"/>
</dbReference>
<dbReference type="SMART" id="SM00365">
    <property type="entry name" value="LRR_SD22"/>
    <property type="match status" value="4"/>
</dbReference>
<evidence type="ECO:0000256" key="9">
    <source>
        <dbReference type="ARBA" id="ARBA00023065"/>
    </source>
</evidence>
<keyword evidence="9" id="KW-0406">Ion transport</keyword>
<evidence type="ECO:0000313" key="19">
    <source>
        <dbReference type="EMBL" id="KAG7496655.1"/>
    </source>
</evidence>
<protein>
    <submittedName>
        <fullName evidence="19">Volume-regulated anion channel subunit LRRC8A</fullName>
    </submittedName>
</protein>
<dbReference type="SMART" id="SM00364">
    <property type="entry name" value="LRR_BAC"/>
    <property type="match status" value="4"/>
</dbReference>
<evidence type="ECO:0000256" key="4">
    <source>
        <dbReference type="ARBA" id="ARBA00022475"/>
    </source>
</evidence>
<evidence type="ECO:0000256" key="10">
    <source>
        <dbReference type="ARBA" id="ARBA00023136"/>
    </source>
</evidence>
<name>A0AAV6QUD9_SOLSE</name>
<keyword evidence="10 16" id="KW-0472">Membrane</keyword>
<keyword evidence="5" id="KW-0433">Leucine-rich repeat</keyword>
<evidence type="ECO:0000256" key="6">
    <source>
        <dbReference type="ARBA" id="ARBA00022692"/>
    </source>
</evidence>
<evidence type="ECO:0000256" key="3">
    <source>
        <dbReference type="ARBA" id="ARBA00022448"/>
    </source>
</evidence>
<evidence type="ECO:0000256" key="7">
    <source>
        <dbReference type="ARBA" id="ARBA00022737"/>
    </source>
</evidence>
<dbReference type="PANTHER" id="PTHR48051">
    <property type="match status" value="1"/>
</dbReference>
<evidence type="ECO:0000256" key="2">
    <source>
        <dbReference type="ARBA" id="ARBA00010471"/>
    </source>
</evidence>
<feature type="transmembrane region" description="Helical" evidence="16">
    <location>
        <begin position="197"/>
        <end position="217"/>
    </location>
</feature>
<feature type="transmembrane region" description="Helical" evidence="16">
    <location>
        <begin position="255"/>
        <end position="280"/>
    </location>
</feature>
<dbReference type="InterPro" id="IPR055414">
    <property type="entry name" value="LRR_R13L4/SHOC2-like"/>
</dbReference>
<organism evidence="19 20">
    <name type="scientific">Solea senegalensis</name>
    <name type="common">Senegalese sole</name>
    <dbReference type="NCBI Taxonomy" id="28829"/>
    <lineage>
        <taxon>Eukaryota</taxon>
        <taxon>Metazoa</taxon>
        <taxon>Chordata</taxon>
        <taxon>Craniata</taxon>
        <taxon>Vertebrata</taxon>
        <taxon>Euteleostomi</taxon>
        <taxon>Actinopterygii</taxon>
        <taxon>Neopterygii</taxon>
        <taxon>Teleostei</taxon>
        <taxon>Neoteleostei</taxon>
        <taxon>Acanthomorphata</taxon>
        <taxon>Carangaria</taxon>
        <taxon>Pleuronectiformes</taxon>
        <taxon>Pleuronectoidei</taxon>
        <taxon>Soleidae</taxon>
        <taxon>Solea</taxon>
    </lineage>
</organism>
<dbReference type="SMART" id="SM00369">
    <property type="entry name" value="LRR_TYP"/>
    <property type="match status" value="7"/>
</dbReference>
<dbReference type="InterPro" id="IPR003591">
    <property type="entry name" value="Leu-rich_rpt_typical-subtyp"/>
</dbReference>
<keyword evidence="3" id="KW-0813">Transport</keyword>
<feature type="transmembrane region" description="Helical" evidence="16">
    <location>
        <begin position="98"/>
        <end position="118"/>
    </location>
</feature>
<comment type="caution">
    <text evidence="19">The sequence shown here is derived from an EMBL/GenBank/DDBJ whole genome shotgun (WGS) entry which is preliminary data.</text>
</comment>
<evidence type="ECO:0000259" key="17">
    <source>
        <dbReference type="Pfam" id="PF12534"/>
    </source>
</evidence>
<comment type="catalytic activity">
    <reaction evidence="15">
        <text>chloride(in) = chloride(out)</text>
        <dbReference type="Rhea" id="RHEA:29823"/>
        <dbReference type="ChEBI" id="CHEBI:17996"/>
    </reaction>
</comment>
<evidence type="ECO:0000256" key="16">
    <source>
        <dbReference type="SAM" id="Phobius"/>
    </source>
</evidence>
<dbReference type="InterPro" id="IPR021040">
    <property type="entry name" value="LRRC8_Pannexin-like"/>
</dbReference>
<evidence type="ECO:0000256" key="12">
    <source>
        <dbReference type="ARBA" id="ARBA00023303"/>
    </source>
</evidence>
<evidence type="ECO:0000256" key="14">
    <source>
        <dbReference type="ARBA" id="ARBA00024158"/>
    </source>
</evidence>
<dbReference type="GO" id="GO:0034220">
    <property type="term" value="P:monoatomic ion transmembrane transport"/>
    <property type="evidence" value="ECO:0007669"/>
    <property type="project" value="UniProtKB-KW"/>
</dbReference>
<dbReference type="Proteomes" id="UP000693946">
    <property type="component" value="Linkage Group LG3"/>
</dbReference>
<evidence type="ECO:0000256" key="8">
    <source>
        <dbReference type="ARBA" id="ARBA00022989"/>
    </source>
</evidence>
<comment type="catalytic activity">
    <reaction evidence="14">
        <text>taurine(out) = taurine(in)</text>
        <dbReference type="Rhea" id="RHEA:66328"/>
        <dbReference type="ChEBI" id="CHEBI:507393"/>
    </reaction>
</comment>
<keyword evidence="12" id="KW-0407">Ion channel</keyword>
<feature type="domain" description="LRRC8 pannexin-like TM region" evidence="17">
    <location>
        <begin position="6"/>
        <end position="158"/>
    </location>
</feature>
<gene>
    <name evidence="19" type="ORF">JOB18_022818</name>
</gene>